<reference evidence="4" key="1">
    <citation type="journal article" date="2019" name="Int. J. Syst. Evol. Microbiol.">
        <title>The Global Catalogue of Microorganisms (GCM) 10K type strain sequencing project: providing services to taxonomists for standard genome sequencing and annotation.</title>
        <authorList>
            <consortium name="The Broad Institute Genomics Platform"/>
            <consortium name="The Broad Institute Genome Sequencing Center for Infectious Disease"/>
            <person name="Wu L."/>
            <person name="Ma J."/>
        </authorList>
    </citation>
    <scope>NUCLEOTIDE SEQUENCE [LARGE SCALE GENOMIC DNA]</scope>
    <source>
        <strain evidence="4">CCUG 62763</strain>
    </source>
</reference>
<accession>A0ABV9LET7</accession>
<dbReference type="InterPro" id="IPR036390">
    <property type="entry name" value="WH_DNA-bd_sf"/>
</dbReference>
<comment type="caution">
    <text evidence="3">The sequence shown here is derived from an EMBL/GenBank/DDBJ whole genome shotgun (WGS) entry which is preliminary data.</text>
</comment>
<dbReference type="Gene3D" id="1.10.10.10">
    <property type="entry name" value="Winged helix-like DNA-binding domain superfamily/Winged helix DNA-binding domain"/>
    <property type="match status" value="1"/>
</dbReference>
<feature type="compositionally biased region" description="Basic and acidic residues" evidence="1">
    <location>
        <begin position="1"/>
        <end position="19"/>
    </location>
</feature>
<dbReference type="PRINTS" id="PR00598">
    <property type="entry name" value="HTHMARR"/>
</dbReference>
<dbReference type="InterPro" id="IPR000835">
    <property type="entry name" value="HTH_MarR-typ"/>
</dbReference>
<evidence type="ECO:0000259" key="2">
    <source>
        <dbReference type="PROSITE" id="PS50995"/>
    </source>
</evidence>
<evidence type="ECO:0000313" key="3">
    <source>
        <dbReference type="EMBL" id="MFC4692030.1"/>
    </source>
</evidence>
<sequence length="163" mass="18032">MSVRDEVRQDGDRPGRDDGEQGYQNLALLCFYPHRAMEARLLATLAAEGHDDLTLAQARVAARIGPSGTRLTDLAAQALVTKQTAGHLVDQLQRAGYVRRVPDPTDARARLVQIAERGRELVAIARRVEAEVEAEWTAHLGEEATAQLRAALTRLREVTDPYR</sequence>
<keyword evidence="4" id="KW-1185">Reference proteome</keyword>
<organism evidence="3 4">
    <name type="scientific">Geodermatophilus arenarius</name>
    <dbReference type="NCBI Taxonomy" id="1137990"/>
    <lineage>
        <taxon>Bacteria</taxon>
        <taxon>Bacillati</taxon>
        <taxon>Actinomycetota</taxon>
        <taxon>Actinomycetes</taxon>
        <taxon>Geodermatophilales</taxon>
        <taxon>Geodermatophilaceae</taxon>
        <taxon>Geodermatophilus</taxon>
    </lineage>
</organism>
<feature type="domain" description="HTH marR-type" evidence="2">
    <location>
        <begin position="23"/>
        <end position="157"/>
    </location>
</feature>
<dbReference type="SMART" id="SM00347">
    <property type="entry name" value="HTH_MARR"/>
    <property type="match status" value="1"/>
</dbReference>
<dbReference type="PANTHER" id="PTHR33164">
    <property type="entry name" value="TRANSCRIPTIONAL REGULATOR, MARR FAMILY"/>
    <property type="match status" value="1"/>
</dbReference>
<dbReference type="PANTHER" id="PTHR33164:SF99">
    <property type="entry name" value="MARR FAMILY REGULATORY PROTEIN"/>
    <property type="match status" value="1"/>
</dbReference>
<evidence type="ECO:0000313" key="4">
    <source>
        <dbReference type="Proteomes" id="UP001596025"/>
    </source>
</evidence>
<dbReference type="RefSeq" id="WP_387985377.1">
    <property type="nucleotide sequence ID" value="NZ_JBHSGR010000001.1"/>
</dbReference>
<dbReference type="PROSITE" id="PS50995">
    <property type="entry name" value="HTH_MARR_2"/>
    <property type="match status" value="1"/>
</dbReference>
<dbReference type="InterPro" id="IPR036388">
    <property type="entry name" value="WH-like_DNA-bd_sf"/>
</dbReference>
<name>A0ABV9LET7_9ACTN</name>
<dbReference type="SUPFAM" id="SSF46785">
    <property type="entry name" value="Winged helix' DNA-binding domain"/>
    <property type="match status" value="1"/>
</dbReference>
<dbReference type="Proteomes" id="UP001596025">
    <property type="component" value="Unassembled WGS sequence"/>
</dbReference>
<dbReference type="EMBL" id="JBHSGR010000001">
    <property type="protein sequence ID" value="MFC4692030.1"/>
    <property type="molecule type" value="Genomic_DNA"/>
</dbReference>
<feature type="region of interest" description="Disordered" evidence="1">
    <location>
        <begin position="1"/>
        <end position="20"/>
    </location>
</feature>
<proteinExistence type="predicted"/>
<dbReference type="InterPro" id="IPR039422">
    <property type="entry name" value="MarR/SlyA-like"/>
</dbReference>
<evidence type="ECO:0000256" key="1">
    <source>
        <dbReference type="SAM" id="MobiDB-lite"/>
    </source>
</evidence>
<gene>
    <name evidence="3" type="ORF">ACFO3M_01370</name>
</gene>
<protein>
    <submittedName>
        <fullName evidence="3">MarR family winged helix-turn-helix transcriptional regulator</fullName>
    </submittedName>
</protein>
<dbReference type="Pfam" id="PF12802">
    <property type="entry name" value="MarR_2"/>
    <property type="match status" value="1"/>
</dbReference>